<dbReference type="InterPro" id="IPR006626">
    <property type="entry name" value="PbH1"/>
</dbReference>
<evidence type="ECO:0000313" key="3">
    <source>
        <dbReference type="EMBL" id="KZX16519.1"/>
    </source>
</evidence>
<sequence>MIKINNKFEKRFLTSKKLIIITGLFLVLFFISMSSVNATVVYANTTTALDYQVEQVLDPGYSANNTIYLANGTYSQWQRHFNIGINKSVTFIGSGNTRIQGNGNDWLFNVKSGYTVSFINMTFINGNGTSFNFGGAINNNGGTLTVENCKFYNNAGREGGAIRSDSSSTVNIINSEFINNTGLRGGAIYLVNGGLNIENSTFINNSASQVGGAVWNGGINASITNSSFINNTATDNGGGIFNSGNMSVSRNTMEGNTANAFGNGIYNTGNMGILNLTYIGNSTIHNIIGSNIILYANLTDDMGNPITGQEITFYVNGIYSGNVAIIEGYANLTYISSVGGDLIVTGDYTGHDGYDITVLNGSLNRFITNSTVVVSNGSKVGINTFISGVVFDENGKPVVSAQLSVGVDGEIYNVTTDSNGVWNLNYRPIHNGTFVVSVSWVGNDTYYGFVNGTSFNVSKFIVNSTVVVSSGSKVGINASVSGVVFDEDGKPVVSAQLSVGVVGEIYNVTTDLNGAWNLNYAPTHNGTFVVSVSWVGNDTYYDFVNSTSFNVSKIITNSTVVVFNGSKVGINASVSGVVFDENGKPVVSAQLSVGVVGEIYNVTTDLNGVWNLAYRPIHNGTFVVSVSWVGNDTYYGFVNSTSFNVSKIITNSTVVVSSGSKVGINTFISGVVFDEDGKPVVSAQLSVGVGGDIYNVTTDLNGAWNLAYRPIHNGTFVVSVSWVGNDTYYGFVNGTSFNVSKLVVNSTIVNPKIIKLGKAINITGVLTDEKGNIVANTPINIIISGNSYNLTTDSGGAWNLNYKPNIIGKVNIIVNYSGTDKYTDFTTTSYFEVEKDVIKKNKISLSAPKINQGTKTNIKITLKGFNGNSLVNKKVSLTINKKTYTKTTNRKGIAIFNIANLKGGKYTVQAVFNDSKGSHVSVSKIQIVKPKVDLSIVSIKKSKTSNRQVFNYEVVIQNKGSLKSKITNLHLWHVRNAFKTKIKNVKVKSLKAGEKTTLIISYYPDSQLHKYCKTYLSLNPKKTMDEITYKNNLKIVKL</sequence>
<dbReference type="SUPFAM" id="SSF49373">
    <property type="entry name" value="Invasin/intimin cell-adhesion fragments"/>
    <property type="match status" value="1"/>
</dbReference>
<organism evidence="3 4">
    <name type="scientific">Methanobrevibacter cuticularis</name>
    <dbReference type="NCBI Taxonomy" id="47311"/>
    <lineage>
        <taxon>Archaea</taxon>
        <taxon>Methanobacteriati</taxon>
        <taxon>Methanobacteriota</taxon>
        <taxon>Methanomada group</taxon>
        <taxon>Methanobacteria</taxon>
        <taxon>Methanobacteriales</taxon>
        <taxon>Methanobacteriaceae</taxon>
        <taxon>Methanobrevibacter</taxon>
    </lineage>
</organism>
<evidence type="ECO:0000313" key="4">
    <source>
        <dbReference type="Proteomes" id="UP000077275"/>
    </source>
</evidence>
<dbReference type="InterPro" id="IPR003344">
    <property type="entry name" value="Big_1_dom"/>
</dbReference>
<dbReference type="InterPro" id="IPR012334">
    <property type="entry name" value="Pectin_lyas_fold"/>
</dbReference>
<proteinExistence type="inferred from homology"/>
<accession>A0A166ECX9</accession>
<comment type="caution">
    <text evidence="3">The sequence shown here is derived from an EMBL/GenBank/DDBJ whole genome shotgun (WGS) entry which is preliminary data.</text>
</comment>
<dbReference type="SMART" id="SM00710">
    <property type="entry name" value="PbH1"/>
    <property type="match status" value="6"/>
</dbReference>
<dbReference type="EMBL" id="LWMW01000090">
    <property type="protein sequence ID" value="KZX16519.1"/>
    <property type="molecule type" value="Genomic_DNA"/>
</dbReference>
<dbReference type="Gene3D" id="2.60.40.10">
    <property type="entry name" value="Immunoglobulins"/>
    <property type="match status" value="1"/>
</dbReference>
<keyword evidence="4" id="KW-1185">Reference proteome</keyword>
<dbReference type="SMART" id="SM00634">
    <property type="entry name" value="BID_1"/>
    <property type="match status" value="2"/>
</dbReference>
<dbReference type="PATRIC" id="fig|47311.3.peg.835"/>
<dbReference type="InterPro" id="IPR008969">
    <property type="entry name" value="CarboxyPept-like_regulatory"/>
</dbReference>
<dbReference type="Proteomes" id="UP000077275">
    <property type="component" value="Unassembled WGS sequence"/>
</dbReference>
<evidence type="ECO:0000256" key="1">
    <source>
        <dbReference type="ARBA" id="ARBA00010116"/>
    </source>
</evidence>
<dbReference type="PANTHER" id="PTHR11319:SF35">
    <property type="entry name" value="OUTER MEMBRANE PROTEIN PMPC-RELATED"/>
    <property type="match status" value="1"/>
</dbReference>
<dbReference type="InterPro" id="IPR013783">
    <property type="entry name" value="Ig-like_fold"/>
</dbReference>
<dbReference type="PANTHER" id="PTHR11319">
    <property type="entry name" value="G PROTEIN-COUPLED RECEPTOR-RELATED"/>
    <property type="match status" value="1"/>
</dbReference>
<gene>
    <name evidence="3" type="ORF">MBCUT_07530</name>
</gene>
<feature type="domain" description="Big-1" evidence="2">
    <location>
        <begin position="272"/>
        <end position="358"/>
    </location>
</feature>
<feature type="domain" description="Big-1" evidence="2">
    <location>
        <begin position="841"/>
        <end position="922"/>
    </location>
</feature>
<evidence type="ECO:0000259" key="2">
    <source>
        <dbReference type="SMART" id="SM00634"/>
    </source>
</evidence>
<dbReference type="Gene3D" id="2.160.20.10">
    <property type="entry name" value="Single-stranded right-handed beta-helix, Pectin lyase-like"/>
    <property type="match status" value="1"/>
</dbReference>
<reference evidence="3 4" key="1">
    <citation type="submission" date="2016-04" db="EMBL/GenBank/DDBJ databases">
        <title>Genome sequence of Methanobrevibacter cuticularis DSM 11139.</title>
        <authorList>
            <person name="Poehlein A."/>
            <person name="Seedorf H."/>
            <person name="Daniel R."/>
        </authorList>
    </citation>
    <scope>NUCLEOTIDE SEQUENCE [LARGE SCALE GENOMIC DNA]</scope>
    <source>
        <strain evidence="3 4">DSM 11139</strain>
    </source>
</reference>
<name>A0A166ECX9_9EURY</name>
<dbReference type="InterPro" id="IPR008964">
    <property type="entry name" value="Invasin/intimin_cell_adhesion"/>
</dbReference>
<dbReference type="AlphaFoldDB" id="A0A166ECX9"/>
<dbReference type="SUPFAM" id="SSF49464">
    <property type="entry name" value="Carboxypeptidase regulatory domain-like"/>
    <property type="match status" value="4"/>
</dbReference>
<protein>
    <submittedName>
        <fullName evidence="3">Bacterial Ig-like domain protein</fullName>
    </submittedName>
</protein>
<comment type="similarity">
    <text evidence="1">Belongs to the intimin/invasin family.</text>
</comment>
<dbReference type="InterPro" id="IPR011050">
    <property type="entry name" value="Pectin_lyase_fold/virulence"/>
</dbReference>
<dbReference type="SUPFAM" id="SSF51126">
    <property type="entry name" value="Pectin lyase-like"/>
    <property type="match status" value="1"/>
</dbReference>